<dbReference type="Proteomes" id="UP000274762">
    <property type="component" value="Unassembled WGS sequence"/>
</dbReference>
<dbReference type="GO" id="GO:0033499">
    <property type="term" value="P:galactose catabolic process via UDP-galactose, Leloir pathway"/>
    <property type="evidence" value="ECO:0007669"/>
    <property type="project" value="TreeGrafter"/>
</dbReference>
<organism evidence="1 2">
    <name type="scientific">Williamsia marianensis</name>
    <dbReference type="NCBI Taxonomy" id="85044"/>
    <lineage>
        <taxon>Bacteria</taxon>
        <taxon>Bacillati</taxon>
        <taxon>Actinomycetota</taxon>
        <taxon>Actinomycetes</taxon>
        <taxon>Mycobacteriales</taxon>
        <taxon>Nocardiaceae</taxon>
        <taxon>Williamsia</taxon>
    </lineage>
</organism>
<dbReference type="EMBL" id="RBKV01000001">
    <property type="protein sequence ID" value="RKR96709.1"/>
    <property type="molecule type" value="Genomic_DNA"/>
</dbReference>
<dbReference type="Gene3D" id="2.70.98.10">
    <property type="match status" value="1"/>
</dbReference>
<reference evidence="1 2" key="1">
    <citation type="submission" date="2018-10" db="EMBL/GenBank/DDBJ databases">
        <title>Sequencing the genomes of 1000 actinobacteria strains.</title>
        <authorList>
            <person name="Klenk H.-P."/>
        </authorList>
    </citation>
    <scope>NUCLEOTIDE SEQUENCE [LARGE SCALE GENOMIC DNA]</scope>
    <source>
        <strain evidence="1 2">DSM 44343</strain>
    </source>
</reference>
<sequence>MDESFCRGDNFASPPQVAAKLTDVAGHSIEADGYSAQIAATGAGLRAVRWRGRLLTETWEIEPGVKPPLSCGLVLSPWPNRTGDGRYTFDGTSYELPITEAGRNNANHGFVRMVDWNVLDQTPTSVTLGVAVGQHPGWPFDLQLTATYAVGPDGLTVTHTTTNTGTIRAPYALGQHTFVRVGDVPADDCSLQLAAKKYQPLDPERQLPDGDPVDVAGTEFDFRTPRPVEGVWLDTPFTAMAGDDGIITHRLIGSDGTTELWTDLNFSWVQAFTADPGHDQPYPGRGRAVAIEPMTAPPNALATGTDLIVLEPGQIWTGRWGLRFRE</sequence>
<accession>A0A495K872</accession>
<dbReference type="InterPro" id="IPR011013">
    <property type="entry name" value="Gal_mutarotase_sf_dom"/>
</dbReference>
<dbReference type="SUPFAM" id="SSF74650">
    <property type="entry name" value="Galactose mutarotase-like"/>
    <property type="match status" value="1"/>
</dbReference>
<comment type="caution">
    <text evidence="1">The sequence shown here is derived from an EMBL/GenBank/DDBJ whole genome shotgun (WGS) entry which is preliminary data.</text>
</comment>
<dbReference type="AlphaFoldDB" id="A0A495K872"/>
<evidence type="ECO:0000313" key="1">
    <source>
        <dbReference type="EMBL" id="RKR96709.1"/>
    </source>
</evidence>
<dbReference type="OrthoDB" id="4739604at2"/>
<dbReference type="PANTHER" id="PTHR10091:SF0">
    <property type="entry name" value="GALACTOSE MUTAROTASE"/>
    <property type="match status" value="1"/>
</dbReference>
<dbReference type="InterPro" id="IPR014718">
    <property type="entry name" value="GH-type_carb-bd"/>
</dbReference>
<name>A0A495K872_WILMA</name>
<proteinExistence type="predicted"/>
<dbReference type="InterPro" id="IPR008183">
    <property type="entry name" value="Aldose_1/G6P_1-epimerase"/>
</dbReference>
<dbReference type="CDD" id="cd09022">
    <property type="entry name" value="Aldose_epim_Ec_YihR"/>
    <property type="match status" value="1"/>
</dbReference>
<dbReference type="InterPro" id="IPR037480">
    <property type="entry name" value="YihR-like"/>
</dbReference>
<protein>
    <submittedName>
        <fullName evidence="1">Aldose 1-epimerase</fullName>
    </submittedName>
</protein>
<dbReference type="GO" id="GO:0004034">
    <property type="term" value="F:aldose 1-epimerase activity"/>
    <property type="evidence" value="ECO:0007669"/>
    <property type="project" value="TreeGrafter"/>
</dbReference>
<dbReference type="PANTHER" id="PTHR10091">
    <property type="entry name" value="ALDOSE-1-EPIMERASE"/>
    <property type="match status" value="1"/>
</dbReference>
<dbReference type="GO" id="GO:0030246">
    <property type="term" value="F:carbohydrate binding"/>
    <property type="evidence" value="ECO:0007669"/>
    <property type="project" value="InterPro"/>
</dbReference>
<dbReference type="Pfam" id="PF01263">
    <property type="entry name" value="Aldose_epim"/>
    <property type="match status" value="1"/>
</dbReference>
<gene>
    <name evidence="1" type="ORF">DFJ75_3563</name>
</gene>
<dbReference type="GO" id="GO:0006006">
    <property type="term" value="P:glucose metabolic process"/>
    <property type="evidence" value="ECO:0007669"/>
    <property type="project" value="TreeGrafter"/>
</dbReference>
<evidence type="ECO:0000313" key="2">
    <source>
        <dbReference type="Proteomes" id="UP000274762"/>
    </source>
</evidence>